<keyword evidence="8 10" id="KW-0131">Cell cycle</keyword>
<evidence type="ECO:0000313" key="13">
    <source>
        <dbReference type="EMBL" id="MBP1924178.1"/>
    </source>
</evidence>
<organism evidence="13 14">
    <name type="scientific">Sedimentibacter acidaminivorans</name>
    <dbReference type="NCBI Taxonomy" id="913099"/>
    <lineage>
        <taxon>Bacteria</taxon>
        <taxon>Bacillati</taxon>
        <taxon>Bacillota</taxon>
        <taxon>Tissierellia</taxon>
        <taxon>Sedimentibacter</taxon>
    </lineage>
</organism>
<feature type="binding site" evidence="10">
    <location>
        <position position="301"/>
    </location>
    <ligand>
        <name>UDP-N-acetyl-alpha-D-glucosamine</name>
        <dbReference type="ChEBI" id="CHEBI:57705"/>
    </ligand>
</feature>
<dbReference type="NCBIfam" id="TIGR01133">
    <property type="entry name" value="murG"/>
    <property type="match status" value="1"/>
</dbReference>
<evidence type="ECO:0000259" key="12">
    <source>
        <dbReference type="Pfam" id="PF04101"/>
    </source>
</evidence>
<name>A0ABS4G926_9FIRM</name>
<keyword evidence="2 10" id="KW-0132">Cell division</keyword>
<evidence type="ECO:0000259" key="11">
    <source>
        <dbReference type="Pfam" id="PF03033"/>
    </source>
</evidence>
<dbReference type="Gene3D" id="3.40.50.2000">
    <property type="entry name" value="Glycogen Phosphorylase B"/>
    <property type="match status" value="2"/>
</dbReference>
<evidence type="ECO:0000256" key="8">
    <source>
        <dbReference type="ARBA" id="ARBA00023306"/>
    </source>
</evidence>
<dbReference type="Pfam" id="PF03033">
    <property type="entry name" value="Glyco_transf_28"/>
    <property type="match status" value="1"/>
</dbReference>
<dbReference type="HAMAP" id="MF_00033">
    <property type="entry name" value="MurG"/>
    <property type="match status" value="1"/>
</dbReference>
<reference evidence="13 14" key="1">
    <citation type="submission" date="2021-03" db="EMBL/GenBank/DDBJ databases">
        <title>Genomic Encyclopedia of Type Strains, Phase IV (KMG-IV): sequencing the most valuable type-strain genomes for metagenomic binning, comparative biology and taxonomic classification.</title>
        <authorList>
            <person name="Goeker M."/>
        </authorList>
    </citation>
    <scope>NUCLEOTIDE SEQUENCE [LARGE SCALE GENOMIC DNA]</scope>
    <source>
        <strain evidence="13 14">DSM 24004</strain>
    </source>
</reference>
<keyword evidence="7 10" id="KW-0472">Membrane</keyword>
<feature type="domain" description="Glycosyl transferase family 28 C-terminal" evidence="12">
    <location>
        <begin position="193"/>
        <end position="356"/>
    </location>
</feature>
<dbReference type="Pfam" id="PF04101">
    <property type="entry name" value="Glyco_tran_28_C"/>
    <property type="match status" value="1"/>
</dbReference>
<dbReference type="InterPro" id="IPR006009">
    <property type="entry name" value="GlcNAc_MurG"/>
</dbReference>
<feature type="binding site" evidence="10">
    <location>
        <position position="168"/>
    </location>
    <ligand>
        <name>UDP-N-acetyl-alpha-D-glucosamine</name>
        <dbReference type="ChEBI" id="CHEBI:57705"/>
    </ligand>
</feature>
<keyword evidence="4 10" id="KW-0808">Transferase</keyword>
<evidence type="ECO:0000256" key="4">
    <source>
        <dbReference type="ARBA" id="ARBA00022679"/>
    </source>
</evidence>
<evidence type="ECO:0000256" key="5">
    <source>
        <dbReference type="ARBA" id="ARBA00022960"/>
    </source>
</evidence>
<dbReference type="InterPro" id="IPR007235">
    <property type="entry name" value="Glyco_trans_28_C"/>
</dbReference>
<gene>
    <name evidence="10" type="primary">murG</name>
    <name evidence="13" type="ORF">J2Z76_000031</name>
</gene>
<dbReference type="Proteomes" id="UP001519342">
    <property type="component" value="Unassembled WGS sequence"/>
</dbReference>
<evidence type="ECO:0000256" key="1">
    <source>
        <dbReference type="ARBA" id="ARBA00022475"/>
    </source>
</evidence>
<dbReference type="EMBL" id="JAGGKS010000001">
    <property type="protein sequence ID" value="MBP1924178.1"/>
    <property type="molecule type" value="Genomic_DNA"/>
</dbReference>
<feature type="binding site" evidence="10">
    <location>
        <position position="124"/>
    </location>
    <ligand>
        <name>UDP-N-acetyl-alpha-D-glucosamine</name>
        <dbReference type="ChEBI" id="CHEBI:57705"/>
    </ligand>
</feature>
<evidence type="ECO:0000256" key="2">
    <source>
        <dbReference type="ARBA" id="ARBA00022618"/>
    </source>
</evidence>
<comment type="caution">
    <text evidence="13">The sequence shown here is derived from an EMBL/GenBank/DDBJ whole genome shotgun (WGS) entry which is preliminary data.</text>
</comment>
<keyword evidence="3 10" id="KW-0328">Glycosyltransferase</keyword>
<feature type="domain" description="Glycosyltransferase family 28 N-terminal" evidence="11">
    <location>
        <begin position="3"/>
        <end position="139"/>
    </location>
</feature>
<evidence type="ECO:0000256" key="6">
    <source>
        <dbReference type="ARBA" id="ARBA00022984"/>
    </source>
</evidence>
<protein>
    <recommendedName>
        <fullName evidence="10">UDP-N-acetylglucosamine--N-acetylmuramyl-(pentapeptide) pyrophosphoryl-undecaprenol N-acetylglucosamine transferase</fullName>
        <ecNumber evidence="10">2.4.1.227</ecNumber>
    </recommendedName>
    <alternativeName>
        <fullName evidence="10">Undecaprenyl-PP-MurNAc-pentapeptide-UDPGlcNAc GlcNAc transferase</fullName>
    </alternativeName>
</protein>
<comment type="subcellular location">
    <subcellularLocation>
        <location evidence="10">Cell membrane</location>
        <topology evidence="10">Peripheral membrane protein</topology>
        <orientation evidence="10">Cytoplasmic side</orientation>
    </subcellularLocation>
</comment>
<keyword evidence="5 10" id="KW-0133">Cell shape</keyword>
<comment type="pathway">
    <text evidence="10">Cell wall biogenesis; peptidoglycan biosynthesis.</text>
</comment>
<keyword evidence="6 10" id="KW-0573">Peptidoglycan synthesis</keyword>
<keyword evidence="9 10" id="KW-0961">Cell wall biogenesis/degradation</keyword>
<evidence type="ECO:0000256" key="9">
    <source>
        <dbReference type="ARBA" id="ARBA00023316"/>
    </source>
</evidence>
<comment type="function">
    <text evidence="10">Cell wall formation. Catalyzes the transfer of a GlcNAc subunit on undecaprenyl-pyrophosphoryl-MurNAc-pentapeptide (lipid intermediate I) to form undecaprenyl-pyrophosphoryl-MurNAc-(pentapeptide)GlcNAc (lipid intermediate II).</text>
</comment>
<evidence type="ECO:0000256" key="3">
    <source>
        <dbReference type="ARBA" id="ARBA00022676"/>
    </source>
</evidence>
<comment type="similarity">
    <text evidence="10">Belongs to the glycosyltransferase 28 family. MurG subfamily.</text>
</comment>
<dbReference type="SUPFAM" id="SSF53756">
    <property type="entry name" value="UDP-Glycosyltransferase/glycogen phosphorylase"/>
    <property type="match status" value="1"/>
</dbReference>
<keyword evidence="1 10" id="KW-1003">Cell membrane</keyword>
<comment type="caution">
    <text evidence="10">Lacks conserved residue(s) required for the propagation of feature annotation.</text>
</comment>
<dbReference type="PANTHER" id="PTHR21015:SF22">
    <property type="entry name" value="GLYCOSYLTRANSFERASE"/>
    <property type="match status" value="1"/>
</dbReference>
<evidence type="ECO:0000256" key="10">
    <source>
        <dbReference type="HAMAP-Rule" id="MF_00033"/>
    </source>
</evidence>
<comment type="catalytic activity">
    <reaction evidence="10">
        <text>di-trans,octa-cis-undecaprenyl diphospho-N-acetyl-alpha-D-muramoyl-L-alanyl-D-glutamyl-meso-2,6-diaminopimeloyl-D-alanyl-D-alanine + UDP-N-acetyl-alpha-D-glucosamine = di-trans,octa-cis-undecaprenyl diphospho-[N-acetyl-alpha-D-glucosaminyl-(1-&gt;4)]-N-acetyl-alpha-D-muramoyl-L-alanyl-D-glutamyl-meso-2,6-diaminopimeloyl-D-alanyl-D-alanine + UDP + H(+)</text>
        <dbReference type="Rhea" id="RHEA:31227"/>
        <dbReference type="ChEBI" id="CHEBI:15378"/>
        <dbReference type="ChEBI" id="CHEBI:57705"/>
        <dbReference type="ChEBI" id="CHEBI:58223"/>
        <dbReference type="ChEBI" id="CHEBI:61387"/>
        <dbReference type="ChEBI" id="CHEBI:61388"/>
        <dbReference type="EC" id="2.4.1.227"/>
    </reaction>
</comment>
<feature type="binding site" evidence="10">
    <location>
        <position position="198"/>
    </location>
    <ligand>
        <name>UDP-N-acetyl-alpha-D-glucosamine</name>
        <dbReference type="ChEBI" id="CHEBI:57705"/>
    </ligand>
</feature>
<dbReference type="InterPro" id="IPR004276">
    <property type="entry name" value="GlycoTrans_28_N"/>
</dbReference>
<evidence type="ECO:0000313" key="14">
    <source>
        <dbReference type="Proteomes" id="UP001519342"/>
    </source>
</evidence>
<dbReference type="RefSeq" id="WP_209509965.1">
    <property type="nucleotide sequence ID" value="NZ_JAGGKS010000001.1"/>
</dbReference>
<keyword evidence="14" id="KW-1185">Reference proteome</keyword>
<dbReference type="CDD" id="cd03785">
    <property type="entry name" value="GT28_MurG"/>
    <property type="match status" value="1"/>
</dbReference>
<feature type="binding site" evidence="10">
    <location>
        <begin position="10"/>
        <end position="12"/>
    </location>
    <ligand>
        <name>UDP-N-acetyl-alpha-D-glucosamine</name>
        <dbReference type="ChEBI" id="CHEBI:57705"/>
    </ligand>
</feature>
<dbReference type="PANTHER" id="PTHR21015">
    <property type="entry name" value="UDP-N-ACETYLGLUCOSAMINE--N-ACETYLMURAMYL-(PENTAPEPTIDE) PYROPHOSPHORYL-UNDECAPRENOL N-ACETYLGLUCOSAMINE TRANSFERASE 1"/>
    <property type="match status" value="1"/>
</dbReference>
<sequence length="373" mass="41009">MRVLITGGGTGGHINPALAIAQKVKSKDDSNIVLYVGTKTGMESELVPKEGFEFKSVTAKFLRRKISLENIKTLFASAKGVIEANKIIKEFKPDIVVGTGGYVCGPVVLAASLKKIPTMIHEQNVFPGVTNKLLAKVVDLIGISFNEARNYFPENIRHKLIMVGNPVRKDILVADRRKSRKFYNLKSDDILIYSFGGSGGQVSLNNAMLEVIKRYSGKINIKIIHVTGKRLYDSFNEELKQRNLDIKNNIEIKDYMYDAPTALSASDIVIGSAGAITIAEITAVGVPSILIPKTYTAENHQEYNARALEKKGAAKVILEKNLDGITLINSIEEIIENKNTLNTMALNSKKLGNTNVEDKIYEAMQNLVNSKAI</sequence>
<proteinExistence type="inferred from homology"/>
<accession>A0ABS4G926</accession>
<dbReference type="EC" id="2.4.1.227" evidence="10"/>
<evidence type="ECO:0000256" key="7">
    <source>
        <dbReference type="ARBA" id="ARBA00023136"/>
    </source>
</evidence>
<dbReference type="GO" id="GO:0016757">
    <property type="term" value="F:glycosyltransferase activity"/>
    <property type="evidence" value="ECO:0007669"/>
    <property type="project" value="UniProtKB-KW"/>
</dbReference>